<dbReference type="InterPro" id="IPR017633">
    <property type="entry name" value="Benz-CoA_dihydrodiol_lyase"/>
</dbReference>
<evidence type="ECO:0000313" key="2">
    <source>
        <dbReference type="Proteomes" id="UP000321638"/>
    </source>
</evidence>
<dbReference type="AlphaFoldDB" id="A0A5C8PSR4"/>
<evidence type="ECO:0000313" key="1">
    <source>
        <dbReference type="EMBL" id="TXL78831.1"/>
    </source>
</evidence>
<dbReference type="EMBL" id="VDUZ01000006">
    <property type="protein sequence ID" value="TXL78831.1"/>
    <property type="molecule type" value="Genomic_DNA"/>
</dbReference>
<dbReference type="Pfam" id="PF00378">
    <property type="entry name" value="ECH_1"/>
    <property type="match status" value="1"/>
</dbReference>
<dbReference type="GO" id="GO:0016829">
    <property type="term" value="F:lyase activity"/>
    <property type="evidence" value="ECO:0007669"/>
    <property type="project" value="UniProtKB-KW"/>
</dbReference>
<protein>
    <submittedName>
        <fullName evidence="1">2,3-epoxybenzoyl-CoA dihydrolase</fullName>
        <ecNumber evidence="1">4.1.2.44</ecNumber>
    </submittedName>
</protein>
<dbReference type="InterPro" id="IPR029045">
    <property type="entry name" value="ClpP/crotonase-like_dom_sf"/>
</dbReference>
<dbReference type="PANTHER" id="PTHR11941:SF54">
    <property type="entry name" value="ENOYL-COA HYDRATASE, MITOCHONDRIAL"/>
    <property type="match status" value="1"/>
</dbReference>
<organism evidence="1 2">
    <name type="scientific">Vineibacter terrae</name>
    <dbReference type="NCBI Taxonomy" id="2586908"/>
    <lineage>
        <taxon>Bacteria</taxon>
        <taxon>Pseudomonadati</taxon>
        <taxon>Pseudomonadota</taxon>
        <taxon>Alphaproteobacteria</taxon>
        <taxon>Hyphomicrobiales</taxon>
        <taxon>Vineibacter</taxon>
    </lineage>
</organism>
<keyword evidence="2" id="KW-1185">Reference proteome</keyword>
<dbReference type="EC" id="4.1.2.44" evidence="1"/>
<dbReference type="RefSeq" id="WP_147846303.1">
    <property type="nucleotide sequence ID" value="NZ_VDUZ01000006.1"/>
</dbReference>
<proteinExistence type="predicted"/>
<accession>A0A5C8PSR4</accession>
<keyword evidence="1" id="KW-0378">Hydrolase</keyword>
<sequence>MAANGSEPAVDFRTAPERYNHWTLTVDGPVATLAMDVREDATLKPGYRLKLNSYDLGVDIELYDAVQRLRFEHPEVGAVVVTSAKDRVFCSGANINMLGVSSHAHKVNFCKFTNETRNSIEDATEFSGQGYVCAINGTAAGGGYELALACDQIVLADDGSSAVSLPELPLLAVLPGTGGLTRLVDKRKVRRDRADFFCTVSEGVRGKRAVDWRLVDEVVPRSKLDEAVRNRALKLAAKGGCGAGAKGIALTPLQRTVEADRIVYPHLVIEIDRALRAAHFRIQGPDAPPPADAAAIQAQGDAFWALALCRALDDAILHLRLNEGEIGTWVFHTTGDADLVAAYDALLLAHADHWLVREITLYWKRTLKRVDVSSRSLITLVEQGSCFTGTLFELVLAADRAFMLDGTLEGSNLAEATVRLTGMNFGPLPMGNGLSRLQSRFLAEPDTVEALKGETGRDLDAAAADRLGLVTFTPDDIDWEDEVRLAIEERASFSPDGLTGMEANLRFAGPETMETKIFARLTAWQNWIFQRPNAVGPEGALQLYGSGRKAQYDKGRV</sequence>
<dbReference type="Gene3D" id="3.90.226.10">
    <property type="entry name" value="2-enoyl-CoA Hydratase, Chain A, domain 1"/>
    <property type="match status" value="2"/>
</dbReference>
<dbReference type="InterPro" id="IPR001753">
    <property type="entry name" value="Enoyl-CoA_hydra/iso"/>
</dbReference>
<dbReference type="CDD" id="cd06558">
    <property type="entry name" value="crotonase-like"/>
    <property type="match status" value="1"/>
</dbReference>
<comment type="caution">
    <text evidence="1">The sequence shown here is derived from an EMBL/GenBank/DDBJ whole genome shotgun (WGS) entry which is preliminary data.</text>
</comment>
<reference evidence="1 2" key="1">
    <citation type="submission" date="2019-06" db="EMBL/GenBank/DDBJ databases">
        <title>New taxonomy in bacterial strain CC-CFT640, isolated from vineyard.</title>
        <authorList>
            <person name="Lin S.-Y."/>
            <person name="Tsai C.-F."/>
            <person name="Young C.-C."/>
        </authorList>
    </citation>
    <scope>NUCLEOTIDE SEQUENCE [LARGE SCALE GENOMIC DNA]</scope>
    <source>
        <strain evidence="1 2">CC-CFT640</strain>
    </source>
</reference>
<dbReference type="NCBIfam" id="TIGR03222">
    <property type="entry name" value="benzo_boxC"/>
    <property type="match status" value="1"/>
</dbReference>
<dbReference type="OrthoDB" id="7234377at2"/>
<dbReference type="PANTHER" id="PTHR11941">
    <property type="entry name" value="ENOYL-COA HYDRATASE-RELATED"/>
    <property type="match status" value="1"/>
</dbReference>
<dbReference type="Proteomes" id="UP000321638">
    <property type="component" value="Unassembled WGS sequence"/>
</dbReference>
<dbReference type="GO" id="GO:0006635">
    <property type="term" value="P:fatty acid beta-oxidation"/>
    <property type="evidence" value="ECO:0007669"/>
    <property type="project" value="TreeGrafter"/>
</dbReference>
<dbReference type="SUPFAM" id="SSF52096">
    <property type="entry name" value="ClpP/crotonase"/>
    <property type="match status" value="2"/>
</dbReference>
<gene>
    <name evidence="1" type="primary">boxC</name>
    <name evidence="1" type="ORF">FHP25_07505</name>
</gene>
<name>A0A5C8PSR4_9HYPH</name>
<dbReference type="GO" id="GO:0016787">
    <property type="term" value="F:hydrolase activity"/>
    <property type="evidence" value="ECO:0007669"/>
    <property type="project" value="UniProtKB-KW"/>
</dbReference>
<keyword evidence="1" id="KW-0456">Lyase</keyword>